<protein>
    <submittedName>
        <fullName evidence="13">GPI ethanolamine phosphate transferase</fullName>
    </submittedName>
</protein>
<evidence type="ECO:0000256" key="4">
    <source>
        <dbReference type="ARBA" id="ARBA00022502"/>
    </source>
</evidence>
<feature type="transmembrane region" description="Helical" evidence="11">
    <location>
        <begin position="718"/>
        <end position="737"/>
    </location>
</feature>
<sequence>MRTVALLAALLALHGAGLFLFTSGFFLTRYEVKDASRCEPPLPASRLRRPATTGCWYEQKFQRVVYVVIDALRYDFMARAPAEEMEAKAKLGGRFFLNHLPHVHRVLAAQPAHSLLYRFVADAPTMTMQRLKGLTTGTLPTFLDIKDNMQSTEIVEDSWVQQLVLLNKSIVFMGDNTWDSLYGGKFLRNYSYDSFNVKDLHTVDNGVLDHIFLELQQPDWDVLIAHFLGVDHVGHTHGPNSPFMGAKLDQMDAFLERLFTAVADDTLVVVLGDHGMSEDGNHGGATDDETGAALFLYSKAPLHHAIAAPGGPMSLYNHVLGRRANDLTVAQVDLVPTLALLLGLPIPFGNLGAVIPHLFFTSPSADVDECFERLNAALRVNVAQVRHYFLATSTVRMDLPAMLRLEATYAALEDPDLTPRATHDLLRAYLHDALELSRAMYTQFDLVAMGWGVALLAAAAGLAAAACVPGLLTRPPAAGALVASASVGAAFGGLWPWALVPAAVPAAPLPRAVLCAAVALLLQLAWTLRLRWPPIGVSRTTALLLGVGLCHLLALFSNSYLVVQDKVLGFLGASALAVLGLDVAAARPTPARLAQCALLCALHRVSKDLARPNIVFGTVSVGTTALPLAFLAADSGMRNSYRYPLLWLLVGLSWLGVGPLLLPRLVLAGAAAAAAFDAFAPAMLIVLTLLLGPTAPAVVACFVAQTRLLAALAPSTSIGAHLTGALLLHLFYFATGHHNGFSSLQNAAAFVGFEDFEFYRAGMLLFLNTFGSFFAGAPLLLPTPAARRVAVALFSAAALCTTVFVACQRRHLMVWAIFAPKYIFDGATLLVVNAIALVAAMAERDGGKSA</sequence>
<keyword evidence="14" id="KW-1185">Reference proteome</keyword>
<keyword evidence="5 13" id="KW-0808">Transferase</keyword>
<dbReference type="InterPro" id="IPR039524">
    <property type="entry name" value="PIGO/GPI13"/>
</dbReference>
<dbReference type="UniPathway" id="UPA00196"/>
<dbReference type="EMBL" id="JNBR01000001">
    <property type="protein sequence ID" value="OQS01763.1"/>
    <property type="molecule type" value="Genomic_DNA"/>
</dbReference>
<keyword evidence="8 11" id="KW-1133">Transmembrane helix</keyword>
<evidence type="ECO:0000313" key="14">
    <source>
        <dbReference type="Proteomes" id="UP000243579"/>
    </source>
</evidence>
<dbReference type="OrthoDB" id="272139at2759"/>
<comment type="similarity">
    <text evidence="3">Belongs to the PIGG/PIGN/PIGO family. PIGO subfamily.</text>
</comment>
<keyword evidence="4" id="KW-0337">GPI-anchor biosynthesis</keyword>
<dbReference type="InterPro" id="IPR002591">
    <property type="entry name" value="Phosphodiest/P_Trfase"/>
</dbReference>
<evidence type="ECO:0000256" key="1">
    <source>
        <dbReference type="ARBA" id="ARBA00004477"/>
    </source>
</evidence>
<feature type="transmembrane region" description="Helical" evidence="11">
    <location>
        <begin position="509"/>
        <end position="528"/>
    </location>
</feature>
<comment type="subcellular location">
    <subcellularLocation>
        <location evidence="1">Endoplasmic reticulum membrane</location>
        <topology evidence="1">Multi-pass membrane protein</topology>
    </subcellularLocation>
</comment>
<feature type="domain" description="GPI ethanolamine phosphate transferase 2 C-terminal" evidence="12">
    <location>
        <begin position="702"/>
        <end position="828"/>
    </location>
</feature>
<keyword evidence="9 11" id="KW-0472">Membrane</keyword>
<keyword evidence="7" id="KW-0256">Endoplasmic reticulum</keyword>
<accession>A0A1V9ZUS7</accession>
<dbReference type="Proteomes" id="UP000243579">
    <property type="component" value="Unassembled WGS sequence"/>
</dbReference>
<dbReference type="PANTHER" id="PTHR23071">
    <property type="entry name" value="PHOSPHATIDYLINOSITOL GLYCAN"/>
    <property type="match status" value="1"/>
</dbReference>
<feature type="transmembrane region" description="Helical" evidence="11">
    <location>
        <begin position="448"/>
        <end position="472"/>
    </location>
</feature>
<proteinExistence type="inferred from homology"/>
<feature type="transmembrane region" description="Helical" evidence="11">
    <location>
        <begin position="540"/>
        <end position="561"/>
    </location>
</feature>
<feature type="transmembrane region" description="Helical" evidence="11">
    <location>
        <begin position="758"/>
        <end position="777"/>
    </location>
</feature>
<dbReference type="Gene3D" id="3.40.720.10">
    <property type="entry name" value="Alkaline Phosphatase, subunit A"/>
    <property type="match status" value="1"/>
</dbReference>
<evidence type="ECO:0000256" key="2">
    <source>
        <dbReference type="ARBA" id="ARBA00004687"/>
    </source>
</evidence>
<comment type="pathway">
    <text evidence="2">Glycolipid biosynthesis; glycosylphosphatidylinositol-anchor biosynthesis.</text>
</comment>
<evidence type="ECO:0000256" key="11">
    <source>
        <dbReference type="SAM" id="Phobius"/>
    </source>
</evidence>
<name>A0A1V9ZUS7_ACHHY</name>
<dbReference type="Pfam" id="PF19316">
    <property type="entry name" value="PIGO_PIGG"/>
    <property type="match status" value="1"/>
</dbReference>
<feature type="transmembrane region" description="Helical" evidence="11">
    <location>
        <begin position="614"/>
        <end position="633"/>
    </location>
</feature>
<evidence type="ECO:0000256" key="9">
    <source>
        <dbReference type="ARBA" id="ARBA00023136"/>
    </source>
</evidence>
<dbReference type="GO" id="GO:0006506">
    <property type="term" value="P:GPI anchor biosynthetic process"/>
    <property type="evidence" value="ECO:0007669"/>
    <property type="project" value="UniProtKB-UniPathway"/>
</dbReference>
<evidence type="ECO:0000256" key="5">
    <source>
        <dbReference type="ARBA" id="ARBA00022679"/>
    </source>
</evidence>
<dbReference type="PANTHER" id="PTHR23071:SF1">
    <property type="entry name" value="GPI ETHANOLAMINE PHOSPHATE TRANSFERASE 3"/>
    <property type="match status" value="1"/>
</dbReference>
<feature type="transmembrane region" description="Helical" evidence="11">
    <location>
        <begin position="789"/>
        <end position="807"/>
    </location>
</feature>
<feature type="transmembrane region" description="Helical" evidence="11">
    <location>
        <begin position="679"/>
        <end position="706"/>
    </location>
</feature>
<keyword evidence="6 11" id="KW-0812">Transmembrane</keyword>
<dbReference type="InterPro" id="IPR037675">
    <property type="entry name" value="PIG-O_N"/>
</dbReference>
<feature type="transmembrane region" description="Helical" evidence="11">
    <location>
        <begin position="479"/>
        <end position="497"/>
    </location>
</feature>
<dbReference type="CDD" id="cd16023">
    <property type="entry name" value="GPI_EPT_3"/>
    <property type="match status" value="1"/>
</dbReference>
<dbReference type="Pfam" id="PF01663">
    <property type="entry name" value="Phosphodiest"/>
    <property type="match status" value="1"/>
</dbReference>
<keyword evidence="10" id="KW-0325">Glycoprotein</keyword>
<evidence type="ECO:0000256" key="3">
    <source>
        <dbReference type="ARBA" id="ARBA00008695"/>
    </source>
</evidence>
<dbReference type="GO" id="GO:0005789">
    <property type="term" value="C:endoplasmic reticulum membrane"/>
    <property type="evidence" value="ECO:0007669"/>
    <property type="project" value="UniProtKB-SubCell"/>
</dbReference>
<reference evidence="13 14" key="1">
    <citation type="journal article" date="2014" name="Genome Biol. Evol.">
        <title>The secreted proteins of Achlya hypogyna and Thraustotheca clavata identify the ancestral oomycete secretome and reveal gene acquisitions by horizontal gene transfer.</title>
        <authorList>
            <person name="Misner I."/>
            <person name="Blouin N."/>
            <person name="Leonard G."/>
            <person name="Richards T.A."/>
            <person name="Lane C.E."/>
        </authorList>
    </citation>
    <scope>NUCLEOTIDE SEQUENCE [LARGE SCALE GENOMIC DNA]</scope>
    <source>
        <strain evidence="13 14">ATCC 48635</strain>
    </source>
</reference>
<feature type="transmembrane region" description="Helical" evidence="11">
    <location>
        <begin position="819"/>
        <end position="842"/>
    </location>
</feature>
<dbReference type="InterPro" id="IPR045687">
    <property type="entry name" value="PIGG/GPI7_C"/>
</dbReference>
<evidence type="ECO:0000256" key="6">
    <source>
        <dbReference type="ARBA" id="ARBA00022692"/>
    </source>
</evidence>
<feature type="transmembrane region" description="Helical" evidence="11">
    <location>
        <begin position="645"/>
        <end position="667"/>
    </location>
</feature>
<evidence type="ECO:0000256" key="8">
    <source>
        <dbReference type="ARBA" id="ARBA00022989"/>
    </source>
</evidence>
<dbReference type="STRING" id="1202772.A0A1V9ZUS7"/>
<dbReference type="AlphaFoldDB" id="A0A1V9ZUS7"/>
<evidence type="ECO:0000256" key="10">
    <source>
        <dbReference type="ARBA" id="ARBA00023180"/>
    </source>
</evidence>
<gene>
    <name evidence="13" type="ORF">ACHHYP_00272</name>
</gene>
<organism evidence="13 14">
    <name type="scientific">Achlya hypogyna</name>
    <name type="common">Oomycete</name>
    <name type="synonym">Protoachlya hypogyna</name>
    <dbReference type="NCBI Taxonomy" id="1202772"/>
    <lineage>
        <taxon>Eukaryota</taxon>
        <taxon>Sar</taxon>
        <taxon>Stramenopiles</taxon>
        <taxon>Oomycota</taxon>
        <taxon>Saprolegniomycetes</taxon>
        <taxon>Saprolegniales</taxon>
        <taxon>Achlyaceae</taxon>
        <taxon>Achlya</taxon>
    </lineage>
</organism>
<evidence type="ECO:0000256" key="7">
    <source>
        <dbReference type="ARBA" id="ARBA00022824"/>
    </source>
</evidence>
<dbReference type="SUPFAM" id="SSF53649">
    <property type="entry name" value="Alkaline phosphatase-like"/>
    <property type="match status" value="1"/>
</dbReference>
<comment type="caution">
    <text evidence="13">The sequence shown here is derived from an EMBL/GenBank/DDBJ whole genome shotgun (WGS) entry which is preliminary data.</text>
</comment>
<dbReference type="GO" id="GO:0051377">
    <property type="term" value="F:mannose-ethanolamine phosphotransferase activity"/>
    <property type="evidence" value="ECO:0007669"/>
    <property type="project" value="InterPro"/>
</dbReference>
<evidence type="ECO:0000259" key="12">
    <source>
        <dbReference type="Pfam" id="PF19316"/>
    </source>
</evidence>
<evidence type="ECO:0000313" key="13">
    <source>
        <dbReference type="EMBL" id="OQS01763.1"/>
    </source>
</evidence>
<dbReference type="InterPro" id="IPR017850">
    <property type="entry name" value="Alkaline_phosphatase_core_sf"/>
</dbReference>